<organism evidence="1 2">
    <name type="scientific">Eimeria praecox</name>
    <dbReference type="NCBI Taxonomy" id="51316"/>
    <lineage>
        <taxon>Eukaryota</taxon>
        <taxon>Sar</taxon>
        <taxon>Alveolata</taxon>
        <taxon>Apicomplexa</taxon>
        <taxon>Conoidasida</taxon>
        <taxon>Coccidia</taxon>
        <taxon>Eucoccidiorida</taxon>
        <taxon>Eimeriorina</taxon>
        <taxon>Eimeriidae</taxon>
        <taxon>Eimeria</taxon>
    </lineage>
</organism>
<sequence>MRLSVHLEGRPLHASAAAAAVSLLLLSETLNSNVQKFVDKELLNKVYVHRILKGYCNVASSEQLSALWKTVAEGALQLATTKDGVEVRAAAAAAAATAAAATAAAAAAASVCPLLMHRSIA</sequence>
<keyword evidence="2" id="KW-1185">Reference proteome</keyword>
<evidence type="ECO:0000313" key="2">
    <source>
        <dbReference type="Proteomes" id="UP000018201"/>
    </source>
</evidence>
<dbReference type="Proteomes" id="UP000018201">
    <property type="component" value="Unassembled WGS sequence"/>
</dbReference>
<name>U6G402_9EIME</name>
<protein>
    <submittedName>
        <fullName evidence="1">Uncharacterized protein</fullName>
    </submittedName>
</protein>
<dbReference type="EMBL" id="HG690603">
    <property type="protein sequence ID" value="CDI74920.1"/>
    <property type="molecule type" value="Genomic_DNA"/>
</dbReference>
<dbReference type="VEuPathDB" id="ToxoDB:EPH_0037060"/>
<reference evidence="1" key="2">
    <citation type="submission" date="2013-10" db="EMBL/GenBank/DDBJ databases">
        <authorList>
            <person name="Aslett M."/>
        </authorList>
    </citation>
    <scope>NUCLEOTIDE SEQUENCE [LARGE SCALE GENOMIC DNA]</scope>
    <source>
        <strain evidence="1">Houghton</strain>
    </source>
</reference>
<dbReference type="OrthoDB" id="497380at2759"/>
<accession>U6G402</accession>
<evidence type="ECO:0000313" key="1">
    <source>
        <dbReference type="EMBL" id="CDI74920.1"/>
    </source>
</evidence>
<gene>
    <name evidence="1" type="ORF">EPH_0037060</name>
</gene>
<proteinExistence type="predicted"/>
<reference evidence="1" key="1">
    <citation type="submission" date="2013-10" db="EMBL/GenBank/DDBJ databases">
        <title>Genomic analysis of the causative agents of coccidiosis in chickens.</title>
        <authorList>
            <person name="Reid A.J."/>
            <person name="Blake D."/>
            <person name="Billington K."/>
            <person name="Browne H."/>
            <person name="Dunn M."/>
            <person name="Hung S."/>
            <person name="Kawahara F."/>
            <person name="Miranda-Saavedra D."/>
            <person name="Mourier T."/>
            <person name="Nagra H."/>
            <person name="Otto T.D."/>
            <person name="Rawlings N."/>
            <person name="Sanchez A."/>
            <person name="Sanders M."/>
            <person name="Subramaniam C."/>
            <person name="Tay Y."/>
            <person name="Dear P."/>
            <person name="Doerig C."/>
            <person name="Gruber A."/>
            <person name="Parkinson J."/>
            <person name="Shirley M."/>
            <person name="Wan K.L."/>
            <person name="Berriman M."/>
            <person name="Tomley F."/>
            <person name="Pain A."/>
        </authorList>
    </citation>
    <scope>NUCLEOTIDE SEQUENCE [LARGE SCALE GENOMIC DNA]</scope>
    <source>
        <strain evidence="1">Houghton</strain>
    </source>
</reference>
<dbReference type="AlphaFoldDB" id="U6G402"/>